<proteinExistence type="predicted"/>
<dbReference type="AlphaFoldDB" id="A0A0C1ZPG4"/>
<gene>
    <name evidence="1" type="ORF">DB30_00864</name>
</gene>
<dbReference type="EMBL" id="JMCC02000113">
    <property type="protein sequence ID" value="KIG12908.1"/>
    <property type="molecule type" value="Genomic_DNA"/>
</dbReference>
<evidence type="ECO:0008006" key="3">
    <source>
        <dbReference type="Google" id="ProtNLM"/>
    </source>
</evidence>
<evidence type="ECO:0000313" key="1">
    <source>
        <dbReference type="EMBL" id="KIG12908.1"/>
    </source>
</evidence>
<organism evidence="1 2">
    <name type="scientific">Enhygromyxa salina</name>
    <dbReference type="NCBI Taxonomy" id="215803"/>
    <lineage>
        <taxon>Bacteria</taxon>
        <taxon>Pseudomonadati</taxon>
        <taxon>Myxococcota</taxon>
        <taxon>Polyangia</taxon>
        <taxon>Nannocystales</taxon>
        <taxon>Nannocystaceae</taxon>
        <taxon>Enhygromyxa</taxon>
    </lineage>
</organism>
<name>A0A0C1ZPG4_9BACT</name>
<accession>A0A0C1ZPG4</accession>
<reference evidence="1 2" key="1">
    <citation type="submission" date="2014-12" db="EMBL/GenBank/DDBJ databases">
        <title>Genome assembly of Enhygromyxa salina DSM 15201.</title>
        <authorList>
            <person name="Sharma G."/>
            <person name="Subramanian S."/>
        </authorList>
    </citation>
    <scope>NUCLEOTIDE SEQUENCE [LARGE SCALE GENOMIC DNA]</scope>
    <source>
        <strain evidence="1 2">DSM 15201</strain>
    </source>
</reference>
<dbReference type="Proteomes" id="UP000031599">
    <property type="component" value="Unassembled WGS sequence"/>
</dbReference>
<sequence>MCLPKGLAAVRGGVFILYHPVTPSLEVALREAKAYLEMRRHFESMAVLIWLGQPFPPPPAEVRAAFGAAFTAGPKVTAVAWVVDSEHSLGASVVHSVSMQMFTGTSQVRLFRDPFEAASWISSIEGTEAELILDGLDTLDRAQPEP</sequence>
<protein>
    <recommendedName>
        <fullName evidence="3">STAS/SEC14 domain-containing protein</fullName>
    </recommendedName>
</protein>
<comment type="caution">
    <text evidence="1">The sequence shown here is derived from an EMBL/GenBank/DDBJ whole genome shotgun (WGS) entry which is preliminary data.</text>
</comment>
<evidence type="ECO:0000313" key="2">
    <source>
        <dbReference type="Proteomes" id="UP000031599"/>
    </source>
</evidence>